<dbReference type="Proteomes" id="UP000004310">
    <property type="component" value="Unassembled WGS sequence"/>
</dbReference>
<organism evidence="2 3">
    <name type="scientific">Fulvimarina pelagi HTCC2506</name>
    <dbReference type="NCBI Taxonomy" id="314231"/>
    <lineage>
        <taxon>Bacteria</taxon>
        <taxon>Pseudomonadati</taxon>
        <taxon>Pseudomonadota</taxon>
        <taxon>Alphaproteobacteria</taxon>
        <taxon>Hyphomicrobiales</taxon>
        <taxon>Aurantimonadaceae</taxon>
        <taxon>Fulvimarina</taxon>
    </lineage>
</organism>
<dbReference type="CDD" id="cd00838">
    <property type="entry name" value="MPP_superfamily"/>
    <property type="match status" value="1"/>
</dbReference>
<keyword evidence="3" id="KW-1185">Reference proteome</keyword>
<gene>
    <name evidence="2" type="ORF">FP2506_10596</name>
</gene>
<dbReference type="SUPFAM" id="SSF56300">
    <property type="entry name" value="Metallo-dependent phosphatases"/>
    <property type="match status" value="1"/>
</dbReference>
<proteinExistence type="predicted"/>
<dbReference type="RefSeq" id="WP_007067261.1">
    <property type="nucleotide sequence ID" value="NZ_DS022272.1"/>
</dbReference>
<name>Q0G4X7_9HYPH</name>
<feature type="domain" description="Calcineurin-like phosphoesterase" evidence="1">
    <location>
        <begin position="1"/>
        <end position="233"/>
    </location>
</feature>
<dbReference type="InterPro" id="IPR029052">
    <property type="entry name" value="Metallo-depent_PP-like"/>
</dbReference>
<dbReference type="STRING" id="217511.GCA_001463845_00871"/>
<reference evidence="2 3" key="1">
    <citation type="journal article" date="2010" name="J. Bacteriol.">
        <title>Genome sequence of Fulvimarina pelagi HTCC2506T, a Mn(II)-oxidizing alphaproteobacterium possessing an aerobic anoxygenic photosynthetic gene cluster and Xanthorhodopsin.</title>
        <authorList>
            <person name="Kang I."/>
            <person name="Oh H.M."/>
            <person name="Lim S.I."/>
            <person name="Ferriera S."/>
            <person name="Giovannoni S.J."/>
            <person name="Cho J.C."/>
        </authorList>
    </citation>
    <scope>NUCLEOTIDE SEQUENCE [LARGE SCALE GENOMIC DNA]</scope>
    <source>
        <strain evidence="2 3">HTCC2506</strain>
    </source>
</reference>
<dbReference type="EMBL" id="AATP01000001">
    <property type="protein sequence ID" value="EAU43287.1"/>
    <property type="molecule type" value="Genomic_DNA"/>
</dbReference>
<dbReference type="Pfam" id="PF00149">
    <property type="entry name" value="Metallophos"/>
    <property type="match status" value="1"/>
</dbReference>
<dbReference type="PANTHER" id="PTHR36492">
    <property type="match status" value="1"/>
</dbReference>
<dbReference type="HOGENOM" id="CLU_057759_1_0_5"/>
<evidence type="ECO:0000313" key="3">
    <source>
        <dbReference type="Proteomes" id="UP000004310"/>
    </source>
</evidence>
<dbReference type="GO" id="GO:0016787">
    <property type="term" value="F:hydrolase activity"/>
    <property type="evidence" value="ECO:0007669"/>
    <property type="project" value="InterPro"/>
</dbReference>
<comment type="caution">
    <text evidence="2">The sequence shown here is derived from an EMBL/GenBank/DDBJ whole genome shotgun (WGS) entry which is preliminary data.</text>
</comment>
<protein>
    <recommendedName>
        <fullName evidence="1">Calcineurin-like phosphoesterase domain-containing protein</fullName>
    </recommendedName>
</protein>
<dbReference type="AlphaFoldDB" id="Q0G4X7"/>
<evidence type="ECO:0000313" key="2">
    <source>
        <dbReference type="EMBL" id="EAU43287.1"/>
    </source>
</evidence>
<accession>Q0G4X7</accession>
<dbReference type="Gene3D" id="3.60.21.10">
    <property type="match status" value="1"/>
</dbReference>
<evidence type="ECO:0000259" key="1">
    <source>
        <dbReference type="Pfam" id="PF00149"/>
    </source>
</evidence>
<dbReference type="InterPro" id="IPR004843">
    <property type="entry name" value="Calcineurin-like_PHP"/>
</dbReference>
<dbReference type="eggNOG" id="COG1409">
    <property type="taxonomic scope" value="Bacteria"/>
</dbReference>
<dbReference type="InterPro" id="IPR052963">
    <property type="entry name" value="Pantetheine_PDE"/>
</dbReference>
<sequence length="271" mass="31237">MRLFALSDLHLGHRANREAIAEIAARPDDWLILAGDVAEKNEHIRFAFEHFAEKFAQLVWVPGNHELWTRPGTATVRGVARYEELIALCREYGVLTPEDDYPVIELESGTVRICPLFMLYDYSFRPPEIAFEDAIDWARQSGVLCSDEFFLSPHPYASRTEWCHARYAATRTRLDTLTGNYPTVLVNHWPLREDVASTPRIPRFSVWCGTRLTDDWHWRYRAKAVISGHIHIPSSRCVDGVAFEEVSFGYPKQWQGRRPHPDMAVREVLAS</sequence>
<dbReference type="PANTHER" id="PTHR36492:SF2">
    <property type="entry name" value="[ACYL-CARRIER-PROTEIN] PHOSPHODIESTERASE PPTH"/>
    <property type="match status" value="1"/>
</dbReference>